<feature type="transmembrane region" description="Helical" evidence="8">
    <location>
        <begin position="104"/>
        <end position="125"/>
    </location>
</feature>
<keyword evidence="6 8" id="KW-0472">Membrane</keyword>
<evidence type="ECO:0000256" key="4">
    <source>
        <dbReference type="ARBA" id="ARBA00022692"/>
    </source>
</evidence>
<evidence type="ECO:0000256" key="7">
    <source>
        <dbReference type="ARBA" id="ARBA00023228"/>
    </source>
</evidence>
<feature type="transmembrane region" description="Helical" evidence="8">
    <location>
        <begin position="48"/>
        <end position="71"/>
    </location>
</feature>
<evidence type="ECO:0000313" key="10">
    <source>
        <dbReference type="Proteomes" id="UP001189429"/>
    </source>
</evidence>
<evidence type="ECO:0008006" key="11">
    <source>
        <dbReference type="Google" id="ProtNLM"/>
    </source>
</evidence>
<dbReference type="Gene3D" id="1.20.1250.20">
    <property type="entry name" value="MFS general substrate transporter like domains"/>
    <property type="match status" value="1"/>
</dbReference>
<dbReference type="InterPro" id="IPR052187">
    <property type="entry name" value="MFSD1"/>
</dbReference>
<feature type="transmembrane region" description="Helical" evidence="8">
    <location>
        <begin position="137"/>
        <end position="160"/>
    </location>
</feature>
<proteinExistence type="inferred from homology"/>
<evidence type="ECO:0000256" key="5">
    <source>
        <dbReference type="ARBA" id="ARBA00022989"/>
    </source>
</evidence>
<evidence type="ECO:0000313" key="9">
    <source>
        <dbReference type="EMBL" id="CAK0894914.1"/>
    </source>
</evidence>
<dbReference type="SUPFAM" id="SSF103473">
    <property type="entry name" value="MFS general substrate transporter"/>
    <property type="match status" value="1"/>
</dbReference>
<evidence type="ECO:0000256" key="1">
    <source>
        <dbReference type="ARBA" id="ARBA00004155"/>
    </source>
</evidence>
<feature type="transmembrane region" description="Helical" evidence="8">
    <location>
        <begin position="166"/>
        <end position="190"/>
    </location>
</feature>
<keyword evidence="5 8" id="KW-1133">Transmembrane helix</keyword>
<dbReference type="PANTHER" id="PTHR23512:SF3">
    <property type="entry name" value="MAJOR FACILITATOR SUPERFAMILY DOMAIN-CONTAINING PROTEIN 1"/>
    <property type="match status" value="1"/>
</dbReference>
<evidence type="ECO:0000256" key="3">
    <source>
        <dbReference type="ARBA" id="ARBA00022448"/>
    </source>
</evidence>
<protein>
    <recommendedName>
        <fullName evidence="11">Major facilitator superfamily (MFS) profile domain-containing protein</fullName>
    </recommendedName>
</protein>
<gene>
    <name evidence="9" type="ORF">PCOR1329_LOCUS73814</name>
</gene>
<evidence type="ECO:0000256" key="6">
    <source>
        <dbReference type="ARBA" id="ARBA00023136"/>
    </source>
</evidence>
<feature type="transmembrane region" description="Helical" evidence="8">
    <location>
        <begin position="78"/>
        <end position="98"/>
    </location>
</feature>
<reference evidence="9" key="1">
    <citation type="submission" date="2023-10" db="EMBL/GenBank/DDBJ databases">
        <authorList>
            <person name="Chen Y."/>
            <person name="Shah S."/>
            <person name="Dougan E. K."/>
            <person name="Thang M."/>
            <person name="Chan C."/>
        </authorList>
    </citation>
    <scope>NUCLEOTIDE SEQUENCE [LARGE SCALE GENOMIC DNA]</scope>
</reference>
<keyword evidence="4 8" id="KW-0812">Transmembrane</keyword>
<comment type="caution">
    <text evidence="9">The sequence shown here is derived from an EMBL/GenBank/DDBJ whole genome shotgun (WGS) entry which is preliminary data.</text>
</comment>
<comment type="subcellular location">
    <subcellularLocation>
        <location evidence="1">Lysosome membrane</location>
        <topology evidence="1">Multi-pass membrane protein</topology>
    </subcellularLocation>
</comment>
<dbReference type="InterPro" id="IPR036259">
    <property type="entry name" value="MFS_trans_sf"/>
</dbReference>
<accession>A0ABN9X7U9</accession>
<sequence length="210" mass="21963">MRAVTDYVFAMYAAIGAILYAAIVPFWFYGGAFLRSKWGYTLGTADALMLLVEGGMVVLSPPLGCLLNAYCKKTVPRLGFMMGASSAILMSIVLLAFMPPALPAMLAMLLLSTSYAAANTVFWSLSADLIPPGISALGSGILGSSLNLGSSVLPIVMANASSEKAALMLLGVAAFLSVLIMLCLCIVLSLSKRRLLIQGGTVISPLTEDI</sequence>
<evidence type="ECO:0000256" key="2">
    <source>
        <dbReference type="ARBA" id="ARBA00008335"/>
    </source>
</evidence>
<keyword evidence="10" id="KW-1185">Reference proteome</keyword>
<comment type="similarity">
    <text evidence="2">Belongs to the major facilitator superfamily.</text>
</comment>
<evidence type="ECO:0000256" key="8">
    <source>
        <dbReference type="SAM" id="Phobius"/>
    </source>
</evidence>
<organism evidence="9 10">
    <name type="scientific">Prorocentrum cordatum</name>
    <dbReference type="NCBI Taxonomy" id="2364126"/>
    <lineage>
        <taxon>Eukaryota</taxon>
        <taxon>Sar</taxon>
        <taxon>Alveolata</taxon>
        <taxon>Dinophyceae</taxon>
        <taxon>Prorocentrales</taxon>
        <taxon>Prorocentraceae</taxon>
        <taxon>Prorocentrum</taxon>
    </lineage>
</organism>
<feature type="transmembrane region" description="Helical" evidence="8">
    <location>
        <begin position="7"/>
        <end position="28"/>
    </location>
</feature>
<dbReference type="Proteomes" id="UP001189429">
    <property type="component" value="Unassembled WGS sequence"/>
</dbReference>
<name>A0ABN9X7U9_9DINO</name>
<keyword evidence="3" id="KW-0813">Transport</keyword>
<dbReference type="EMBL" id="CAUYUJ010019963">
    <property type="protein sequence ID" value="CAK0894914.1"/>
    <property type="molecule type" value="Genomic_DNA"/>
</dbReference>
<dbReference type="PANTHER" id="PTHR23512">
    <property type="entry name" value="MAJOR FACILITATOR SUPERFAMILY DOMAIN-CONTAINING PROTEIN 1"/>
    <property type="match status" value="1"/>
</dbReference>
<keyword evidence="7" id="KW-0458">Lysosome</keyword>